<evidence type="ECO:0000313" key="1">
    <source>
        <dbReference type="EMBL" id="NBE08497.1"/>
    </source>
</evidence>
<reference evidence="2" key="1">
    <citation type="submission" date="2020-01" db="EMBL/GenBank/DDBJ databases">
        <title>Sphingomonas sp. strain CSW-10.</title>
        <authorList>
            <person name="Chen W.-M."/>
        </authorList>
    </citation>
    <scope>NUCLEOTIDE SEQUENCE [LARGE SCALE GENOMIC DNA]</scope>
    <source>
        <strain evidence="2">CCP-1</strain>
    </source>
</reference>
<comment type="caution">
    <text evidence="1">The sequence shown here is derived from an EMBL/GenBank/DDBJ whole genome shotgun (WGS) entry which is preliminary data.</text>
</comment>
<dbReference type="Proteomes" id="UP001517376">
    <property type="component" value="Unassembled WGS sequence"/>
</dbReference>
<accession>A0ABW9Y9M8</accession>
<dbReference type="Gene3D" id="1.20.141.10">
    <property type="entry name" value="Chitosanase, subunit A, domain 1"/>
    <property type="match status" value="1"/>
</dbReference>
<dbReference type="InterPro" id="IPR023346">
    <property type="entry name" value="Lysozyme-like_dom_sf"/>
</dbReference>
<dbReference type="EMBL" id="JAAATW010000003">
    <property type="protein sequence ID" value="NBE08497.1"/>
    <property type="molecule type" value="Genomic_DNA"/>
</dbReference>
<gene>
    <name evidence="1" type="ORF">GU920_13215</name>
</gene>
<evidence type="ECO:0000313" key="2">
    <source>
        <dbReference type="Proteomes" id="UP001517376"/>
    </source>
</evidence>
<dbReference type="SUPFAM" id="SSF53955">
    <property type="entry name" value="Lysozyme-like"/>
    <property type="match status" value="1"/>
</dbReference>
<sequence length="154" mass="16809">MKTVEDIAIETAGAAAEALLERQFRAPGLHSLPESLQACTFEHYLAAGRHAIISLQSVLNRLGDTCPRSGVICPATLRAARNAVARWGDRVLQACARERRERAYEQAFANRAIRRQVADADGAKGPRITAAEAFLPADIHLSEAEHRARIAAWT</sequence>
<name>A0ABW9Y9M8_9RHOB</name>
<protein>
    <submittedName>
        <fullName evidence="1">Peptidoglycan-binding protein</fullName>
    </submittedName>
</protein>
<dbReference type="RefSeq" id="WP_161767563.1">
    <property type="nucleotide sequence ID" value="NZ_JAAATW010000003.1"/>
</dbReference>
<proteinExistence type="predicted"/>
<keyword evidence="2" id="KW-1185">Reference proteome</keyword>
<organism evidence="1 2">
    <name type="scientific">Paragemmobacter ruber</name>
    <dbReference type="NCBI Taxonomy" id="1985673"/>
    <lineage>
        <taxon>Bacteria</taxon>
        <taxon>Pseudomonadati</taxon>
        <taxon>Pseudomonadota</taxon>
        <taxon>Alphaproteobacteria</taxon>
        <taxon>Rhodobacterales</taxon>
        <taxon>Paracoccaceae</taxon>
        <taxon>Paragemmobacter</taxon>
    </lineage>
</organism>